<dbReference type="RefSeq" id="WP_354444465.1">
    <property type="nucleotide sequence ID" value="NZ_JBEPSH010000005.1"/>
</dbReference>
<dbReference type="Proteomes" id="UP001549320">
    <property type="component" value="Unassembled WGS sequence"/>
</dbReference>
<organism evidence="8 9">
    <name type="scientific">Ottowia thiooxydans</name>
    <dbReference type="NCBI Taxonomy" id="219182"/>
    <lineage>
        <taxon>Bacteria</taxon>
        <taxon>Pseudomonadati</taxon>
        <taxon>Pseudomonadota</taxon>
        <taxon>Betaproteobacteria</taxon>
        <taxon>Burkholderiales</taxon>
        <taxon>Comamonadaceae</taxon>
        <taxon>Ottowia</taxon>
    </lineage>
</organism>
<comment type="subcellular location">
    <subcellularLocation>
        <location evidence="1">Cell outer membrane</location>
        <topology evidence="1">Lipid-anchor</topology>
    </subcellularLocation>
</comment>
<proteinExistence type="predicted"/>
<keyword evidence="5" id="KW-0998">Cell outer membrane</keyword>
<keyword evidence="2" id="KW-0732">Signal</keyword>
<evidence type="ECO:0000313" key="8">
    <source>
        <dbReference type="EMBL" id="MET4577792.1"/>
    </source>
</evidence>
<evidence type="ECO:0000256" key="2">
    <source>
        <dbReference type="ARBA" id="ARBA00022729"/>
    </source>
</evidence>
<evidence type="ECO:0000256" key="5">
    <source>
        <dbReference type="ARBA" id="ARBA00023237"/>
    </source>
</evidence>
<evidence type="ECO:0000256" key="4">
    <source>
        <dbReference type="ARBA" id="ARBA00023139"/>
    </source>
</evidence>
<evidence type="ECO:0000256" key="6">
    <source>
        <dbReference type="ARBA" id="ARBA00023288"/>
    </source>
</evidence>
<dbReference type="EMBL" id="JBEPSH010000005">
    <property type="protein sequence ID" value="MET4577792.1"/>
    <property type="molecule type" value="Genomic_DNA"/>
</dbReference>
<keyword evidence="4" id="KW-0564">Palmitate</keyword>
<gene>
    <name evidence="8" type="ORF">ABIE13_002903</name>
</gene>
<feature type="region of interest" description="Disordered" evidence="7">
    <location>
        <begin position="48"/>
        <end position="84"/>
    </location>
</feature>
<keyword evidence="9" id="KW-1185">Reference proteome</keyword>
<keyword evidence="6 8" id="KW-0449">Lipoprotein</keyword>
<accession>A0ABV2QA27</accession>
<feature type="compositionally biased region" description="Low complexity" evidence="7">
    <location>
        <begin position="55"/>
        <end position="72"/>
    </location>
</feature>
<protein>
    <submittedName>
        <fullName evidence="8">Small lipoprotein YifL</fullName>
    </submittedName>
</protein>
<feature type="compositionally biased region" description="Pro residues" evidence="7">
    <location>
        <begin position="73"/>
        <end position="84"/>
    </location>
</feature>
<dbReference type="InterPro" id="IPR032831">
    <property type="entry name" value="LptM_cons"/>
</dbReference>
<evidence type="ECO:0000256" key="1">
    <source>
        <dbReference type="ARBA" id="ARBA00004459"/>
    </source>
</evidence>
<evidence type="ECO:0000256" key="7">
    <source>
        <dbReference type="SAM" id="MobiDB-lite"/>
    </source>
</evidence>
<sequence>MPLTLQPARILVLGFALPLIAVILTGCGQKGALVIPPTVPAAERATLPQTVFGKPKNAPGAPAAATPTEQAPRPSPLPNLPETQ</sequence>
<comment type="caution">
    <text evidence="8">The sequence shown here is derived from an EMBL/GenBank/DDBJ whole genome shotgun (WGS) entry which is preliminary data.</text>
</comment>
<keyword evidence="3" id="KW-0472">Membrane</keyword>
<reference evidence="8 9" key="1">
    <citation type="submission" date="2024-06" db="EMBL/GenBank/DDBJ databases">
        <title>Sorghum-associated microbial communities from plants grown in Nebraska, USA.</title>
        <authorList>
            <person name="Schachtman D."/>
        </authorList>
    </citation>
    <scope>NUCLEOTIDE SEQUENCE [LARGE SCALE GENOMIC DNA]</scope>
    <source>
        <strain evidence="8 9">2709</strain>
    </source>
</reference>
<evidence type="ECO:0000313" key="9">
    <source>
        <dbReference type="Proteomes" id="UP001549320"/>
    </source>
</evidence>
<dbReference type="NCBIfam" id="NF047847">
    <property type="entry name" value="SS_mature_LptM"/>
    <property type="match status" value="1"/>
</dbReference>
<name>A0ABV2QA27_9BURK</name>
<evidence type="ECO:0000256" key="3">
    <source>
        <dbReference type="ARBA" id="ARBA00023136"/>
    </source>
</evidence>